<protein>
    <submittedName>
        <fullName evidence="1">GIY-YIG nuclease family protein</fullName>
    </submittedName>
</protein>
<organism evidence="1 2">
    <name type="scientific">Anaerotruncus massiliensis</name>
    <name type="common">ex Liu et al. 2021</name>
    <dbReference type="NCBI Taxonomy" id="2321404"/>
    <lineage>
        <taxon>Bacteria</taxon>
        <taxon>Bacillati</taxon>
        <taxon>Bacillota</taxon>
        <taxon>Clostridia</taxon>
        <taxon>Eubacteriales</taxon>
        <taxon>Oscillospiraceae</taxon>
        <taxon>Anaerotruncus</taxon>
    </lineage>
</organism>
<accession>A0A498D0S9</accession>
<reference evidence="1 2" key="1">
    <citation type="submission" date="2018-10" db="EMBL/GenBank/DDBJ databases">
        <title>Anaerotruncus faecis sp. nov., isolated from human feces.</title>
        <authorList>
            <person name="Wang Y.-J."/>
        </authorList>
    </citation>
    <scope>NUCLEOTIDE SEQUENCE [LARGE SCALE GENOMIC DNA]</scope>
    <source>
        <strain evidence="1 2">22A2-44</strain>
    </source>
</reference>
<evidence type="ECO:0000313" key="1">
    <source>
        <dbReference type="EMBL" id="RLL13540.1"/>
    </source>
</evidence>
<sequence>MDAHKKELLNAYKSRPLSGGVYVIRNTQNGRYLLAAETNLSGSKGKFEFSQMTDCCNWHKLSADWKTCGRDAFVFEVLDELTQKETQTPEEFRADLAALGELWAEKLDPALAY</sequence>
<dbReference type="RefSeq" id="WP_121586169.1">
    <property type="nucleotide sequence ID" value="NZ_RCHT01000003.1"/>
</dbReference>
<dbReference type="Gene3D" id="3.40.1440.10">
    <property type="entry name" value="GIY-YIG endonuclease"/>
    <property type="match status" value="1"/>
</dbReference>
<dbReference type="EMBL" id="RCHT01000003">
    <property type="protein sequence ID" value="RLL13540.1"/>
    <property type="molecule type" value="Genomic_DNA"/>
</dbReference>
<proteinExistence type="predicted"/>
<dbReference type="AlphaFoldDB" id="A0A498D0S9"/>
<name>A0A498D0S9_9FIRM</name>
<dbReference type="Proteomes" id="UP000276301">
    <property type="component" value="Unassembled WGS sequence"/>
</dbReference>
<gene>
    <name evidence="1" type="ORF">D4A47_03465</name>
</gene>
<keyword evidence="2" id="KW-1185">Reference proteome</keyword>
<comment type="caution">
    <text evidence="1">The sequence shown here is derived from an EMBL/GenBank/DDBJ whole genome shotgun (WGS) entry which is preliminary data.</text>
</comment>
<evidence type="ECO:0000313" key="2">
    <source>
        <dbReference type="Proteomes" id="UP000276301"/>
    </source>
</evidence>
<dbReference type="InterPro" id="IPR035901">
    <property type="entry name" value="GIY-YIG_endonuc_sf"/>
</dbReference>
<dbReference type="CDD" id="cd10451">
    <property type="entry name" value="GIY-YIG_LuxR_like"/>
    <property type="match status" value="1"/>
</dbReference>